<feature type="region of interest" description="Disordered" evidence="3">
    <location>
        <begin position="163"/>
        <end position="576"/>
    </location>
</feature>
<dbReference type="OrthoDB" id="1748655at2759"/>
<proteinExistence type="predicted"/>
<feature type="compositionally biased region" description="Basic and acidic residues" evidence="3">
    <location>
        <begin position="368"/>
        <end position="398"/>
    </location>
</feature>
<dbReference type="InterPro" id="IPR000504">
    <property type="entry name" value="RRM_dom"/>
</dbReference>
<dbReference type="PROSITE" id="PS50102">
    <property type="entry name" value="RRM"/>
    <property type="match status" value="1"/>
</dbReference>
<keyword evidence="1 2" id="KW-0694">RNA-binding</keyword>
<dbReference type="Proteomes" id="UP001153620">
    <property type="component" value="Chromosome 2"/>
</dbReference>
<evidence type="ECO:0000256" key="3">
    <source>
        <dbReference type="SAM" id="MobiDB-lite"/>
    </source>
</evidence>
<dbReference type="PANTHER" id="PTHR23236">
    <property type="entry name" value="EUKARYOTIC TRANSLATION INITIATION FACTOR 4B/4H"/>
    <property type="match status" value="1"/>
</dbReference>
<reference evidence="5" key="2">
    <citation type="submission" date="2022-10" db="EMBL/GenBank/DDBJ databases">
        <authorList>
            <consortium name="ENA_rothamsted_submissions"/>
            <consortium name="culmorum"/>
            <person name="King R."/>
        </authorList>
    </citation>
    <scope>NUCLEOTIDE SEQUENCE</scope>
</reference>
<dbReference type="Pfam" id="PF00076">
    <property type="entry name" value="RRM_1"/>
    <property type="match status" value="1"/>
</dbReference>
<feature type="compositionally biased region" description="Basic and acidic residues" evidence="3">
    <location>
        <begin position="406"/>
        <end position="435"/>
    </location>
</feature>
<evidence type="ECO:0000256" key="1">
    <source>
        <dbReference type="ARBA" id="ARBA00022884"/>
    </source>
</evidence>
<dbReference type="GO" id="GO:0003723">
    <property type="term" value="F:RNA binding"/>
    <property type="evidence" value="ECO:0007669"/>
    <property type="project" value="UniProtKB-UniRule"/>
</dbReference>
<dbReference type="InterPro" id="IPR012677">
    <property type="entry name" value="Nucleotide-bd_a/b_plait_sf"/>
</dbReference>
<feature type="compositionally biased region" description="Acidic residues" evidence="3">
    <location>
        <begin position="326"/>
        <end position="340"/>
    </location>
</feature>
<feature type="region of interest" description="Disordered" evidence="3">
    <location>
        <begin position="1"/>
        <end position="34"/>
    </location>
</feature>
<sequence>MASTGKKGKKSKEKKLSLQDFLAKSGPTTGGTTQVAVQKYSSWAEECEEDEERKIEIIQLPTAPRAARILEDNSIPYDPPFYAKVSNLPFDLSEADVDEFFLDHNIHIKEMKLARDDANDRLRGFGHIELETREDLMDAIMMNDPVIRNRRIRIEFTMEPDSVSGRTVRKRYDNYTPRDSANESTNWRDRKESNFEQVDGRDGGGHRENRRNYQQRSTFQNRHESNDSNNDGGGNWRLGDRPNNDSPPPERRRFGNDRNDRNDRRGPGDRGGNRYDRDRREPRDEQVQERPKIYIAPRTLPLPELNFPKEEELERGTRKISLNGDHDDENDDSGLAEDEDREKAPKVKIPQQPRENIFGDAKPVDTAGKAREIEEKKESERQERFKNEKEKREKDRDAGSSTSQSGDDKKDVIVIRTEGSRRQEEPTNWRKRDDTSSNGSMDNKIRSGNRQMGSRHDDRPRQFNKDNNRSYNNRDRRDGDRRDGDRRDDYRNNRDNRDNRDRRDNNMRRGNDSGPRMEIRRDDREPRGDMRDSREQPRDMKPRDKNHDMPKFVENSGPNLHVSNTYAGLDDEVYDD</sequence>
<evidence type="ECO:0000256" key="2">
    <source>
        <dbReference type="PROSITE-ProRule" id="PRU00176"/>
    </source>
</evidence>
<protein>
    <recommendedName>
        <fullName evidence="4">RRM domain-containing protein</fullName>
    </recommendedName>
</protein>
<dbReference type="SMART" id="SM00360">
    <property type="entry name" value="RRM"/>
    <property type="match status" value="1"/>
</dbReference>
<dbReference type="EMBL" id="OU895878">
    <property type="protein sequence ID" value="CAG9802628.1"/>
    <property type="molecule type" value="Genomic_DNA"/>
</dbReference>
<dbReference type="SUPFAM" id="SSF54928">
    <property type="entry name" value="RNA-binding domain, RBD"/>
    <property type="match status" value="1"/>
</dbReference>
<dbReference type="PANTHER" id="PTHR23236:SF11">
    <property type="entry name" value="EUKARYOTIC TRANSLATION INITIATION FACTOR 4H"/>
    <property type="match status" value="1"/>
</dbReference>
<keyword evidence="6" id="KW-1185">Reference proteome</keyword>
<evidence type="ECO:0000313" key="6">
    <source>
        <dbReference type="Proteomes" id="UP001153620"/>
    </source>
</evidence>
<feature type="compositionally biased region" description="Basic and acidic residues" evidence="3">
    <location>
        <begin position="238"/>
        <end position="292"/>
    </location>
</feature>
<feature type="compositionally biased region" description="Basic residues" evidence="3">
    <location>
        <begin position="1"/>
        <end position="13"/>
    </location>
</feature>
<feature type="compositionally biased region" description="Basic and acidic residues" evidence="3">
    <location>
        <begin position="186"/>
        <end position="211"/>
    </location>
</feature>
<accession>A0A9N9RSJ2</accession>
<gene>
    <name evidence="5" type="ORF">CHIRRI_LOCUS5534</name>
</gene>
<feature type="domain" description="RRM" evidence="4">
    <location>
        <begin position="81"/>
        <end position="159"/>
    </location>
</feature>
<dbReference type="AlphaFoldDB" id="A0A9N9RSJ2"/>
<feature type="compositionally biased region" description="Basic and acidic residues" evidence="3">
    <location>
        <begin position="307"/>
        <end position="317"/>
    </location>
</feature>
<organism evidence="5 6">
    <name type="scientific">Chironomus riparius</name>
    <dbReference type="NCBI Taxonomy" id="315576"/>
    <lineage>
        <taxon>Eukaryota</taxon>
        <taxon>Metazoa</taxon>
        <taxon>Ecdysozoa</taxon>
        <taxon>Arthropoda</taxon>
        <taxon>Hexapoda</taxon>
        <taxon>Insecta</taxon>
        <taxon>Pterygota</taxon>
        <taxon>Neoptera</taxon>
        <taxon>Endopterygota</taxon>
        <taxon>Diptera</taxon>
        <taxon>Nematocera</taxon>
        <taxon>Chironomoidea</taxon>
        <taxon>Chironomidae</taxon>
        <taxon>Chironominae</taxon>
        <taxon>Chironomus</taxon>
    </lineage>
</organism>
<evidence type="ECO:0000313" key="5">
    <source>
        <dbReference type="EMBL" id="CAG9802628.1"/>
    </source>
</evidence>
<name>A0A9N9RSJ2_9DIPT</name>
<dbReference type="Gene3D" id="3.30.70.330">
    <property type="match status" value="1"/>
</dbReference>
<feature type="compositionally biased region" description="Basic and acidic residues" evidence="3">
    <location>
        <begin position="454"/>
        <end position="551"/>
    </location>
</feature>
<evidence type="ECO:0000259" key="4">
    <source>
        <dbReference type="PROSITE" id="PS50102"/>
    </source>
</evidence>
<feature type="compositionally biased region" description="Polar residues" evidence="3">
    <location>
        <begin position="556"/>
        <end position="566"/>
    </location>
</feature>
<reference evidence="5" key="1">
    <citation type="submission" date="2022-01" db="EMBL/GenBank/DDBJ databases">
        <authorList>
            <person name="King R."/>
        </authorList>
    </citation>
    <scope>NUCLEOTIDE SEQUENCE</scope>
</reference>
<feature type="compositionally biased region" description="Polar residues" evidence="3">
    <location>
        <begin position="436"/>
        <end position="452"/>
    </location>
</feature>
<dbReference type="InterPro" id="IPR035979">
    <property type="entry name" value="RBD_domain_sf"/>
</dbReference>